<name>A0AAD4ISG3_PERFH</name>
<accession>A0AAD4ISG3</accession>
<dbReference type="PROSITE" id="PS00141">
    <property type="entry name" value="ASP_PROTEASE"/>
    <property type="match status" value="1"/>
</dbReference>
<dbReference type="InterPro" id="IPR001969">
    <property type="entry name" value="Aspartic_peptidase_AS"/>
</dbReference>
<proteinExistence type="predicted"/>
<sequence>MVVTILKLKKTPLLIIIYSYTTDSFNNDHTLDASDPIIGVSNPFPNPINSSTPHIIPSAHDSSHLPSSQEQSPISKLKIEPCGNEVNRSGSISITEHMRHYEKEMGREVKANGGVDKKGGSFGFGSEAPFYDSTSRSTSISRVGCSQTNQLKKKTKNHRDLAEAIATSIQSHHSSDMAENTRIKDLQEGQRQLDQLWQEEMVRREAESLKRDAAEEKFKTQMTSMATMQEGMMGKLEHLTGLVASMSIQLRKDDKGKDKADGDSILGSPPHSLTEGNSQTRTSYSVRDRQLVNHQEGSVYTPLPKVEFPKFDGSYPRVWILKCKGYFKMVPNIPDDQKIALTSMNLEGKAAVWFQSNSSKHADLTWPQFLDLISARFEDLKEDNIVAEFNKLRHTGSYTDYVEKFEELREYMRLFDSRTYSETYFIASFLSGLSEELKSAVRMFNPSTLEQAIELGKHQLTTIEALTKKLKGSARPYSSGWSTPHTKASTQSIPYQSQPPTATPTQHPKTPEEEGLSYISLMEPTAAIADSDTPTEEVSVSLNDLKGDTSITTLRFTGSCQGHQLHILVDTGSTLSFIKDSTAHKLGCEIEEATPLCIKVANGQRLTSSAQAGSFEWELQGQTLQHSLRLLQLEGCDIILGGDWLKACSPIELDYEKMTVAIHCKGRKIKLLAHKSQPECQMISHHTLYKMMHSQATHEIEEVYLVANQTLTQSENPKLQKLLEEFEMIFQEPQGLPPTRRVEHQIYLKPGSEPRHQFPYSWIQEVTDSYTEDAYFSKLKNSLLQDPSSYPHYYVAGDVIKYKGRITVGRNEGLRLKLLNAMYRKVLQELPEINDNGVFRIFPCAALDSRTITREAAIVPQLLIRWEASEDSNLLSWEDEKFVRKKFPSFDPCGQGSFVGGANVVHRAGLLGEEHAKDGEVMGLVGEMEAGDEIEAETVKEEKDCIFRVSP</sequence>
<comment type="caution">
    <text evidence="3">The sequence shown here is derived from an EMBL/GenBank/DDBJ whole genome shotgun (WGS) entry which is preliminary data.</text>
</comment>
<dbReference type="Gene3D" id="2.40.70.10">
    <property type="entry name" value="Acid Proteases"/>
    <property type="match status" value="1"/>
</dbReference>
<dbReference type="EMBL" id="SDAM02003674">
    <property type="protein sequence ID" value="KAH6820459.1"/>
    <property type="molecule type" value="Genomic_DNA"/>
</dbReference>
<feature type="region of interest" description="Disordered" evidence="1">
    <location>
        <begin position="473"/>
        <end position="513"/>
    </location>
</feature>
<dbReference type="CDD" id="cd00303">
    <property type="entry name" value="retropepsin_like"/>
    <property type="match status" value="1"/>
</dbReference>
<feature type="region of interest" description="Disordered" evidence="1">
    <location>
        <begin position="48"/>
        <end position="73"/>
    </location>
</feature>
<gene>
    <name evidence="3" type="ORF">C2S53_002617</name>
</gene>
<protein>
    <recommendedName>
        <fullName evidence="2">Ty3 transposon capsid-like protein domain-containing protein</fullName>
    </recommendedName>
</protein>
<evidence type="ECO:0000313" key="4">
    <source>
        <dbReference type="Proteomes" id="UP001190926"/>
    </source>
</evidence>
<evidence type="ECO:0000259" key="2">
    <source>
        <dbReference type="Pfam" id="PF19259"/>
    </source>
</evidence>
<dbReference type="InterPro" id="IPR021109">
    <property type="entry name" value="Peptidase_aspartic_dom_sf"/>
</dbReference>
<feature type="domain" description="Ty3 transposon capsid-like protein" evidence="2">
    <location>
        <begin position="329"/>
        <end position="461"/>
    </location>
</feature>
<dbReference type="Pfam" id="PF19259">
    <property type="entry name" value="Ty3_capsid"/>
    <property type="match status" value="1"/>
</dbReference>
<feature type="compositionally biased region" description="Basic and acidic residues" evidence="1">
    <location>
        <begin position="252"/>
        <end position="262"/>
    </location>
</feature>
<organism evidence="3 4">
    <name type="scientific">Perilla frutescens var. hirtella</name>
    <name type="common">Perilla citriodora</name>
    <name type="synonym">Perilla setoyensis</name>
    <dbReference type="NCBI Taxonomy" id="608512"/>
    <lineage>
        <taxon>Eukaryota</taxon>
        <taxon>Viridiplantae</taxon>
        <taxon>Streptophyta</taxon>
        <taxon>Embryophyta</taxon>
        <taxon>Tracheophyta</taxon>
        <taxon>Spermatophyta</taxon>
        <taxon>Magnoliopsida</taxon>
        <taxon>eudicotyledons</taxon>
        <taxon>Gunneridae</taxon>
        <taxon>Pentapetalae</taxon>
        <taxon>asterids</taxon>
        <taxon>lamiids</taxon>
        <taxon>Lamiales</taxon>
        <taxon>Lamiaceae</taxon>
        <taxon>Nepetoideae</taxon>
        <taxon>Elsholtzieae</taxon>
        <taxon>Perilla</taxon>
    </lineage>
</organism>
<keyword evidence="4" id="KW-1185">Reference proteome</keyword>
<feature type="region of interest" description="Disordered" evidence="1">
    <location>
        <begin position="252"/>
        <end position="284"/>
    </location>
</feature>
<dbReference type="GO" id="GO:0004190">
    <property type="term" value="F:aspartic-type endopeptidase activity"/>
    <property type="evidence" value="ECO:0007669"/>
    <property type="project" value="InterPro"/>
</dbReference>
<feature type="compositionally biased region" description="Polar residues" evidence="1">
    <location>
        <begin position="64"/>
        <end position="73"/>
    </location>
</feature>
<dbReference type="Proteomes" id="UP001190926">
    <property type="component" value="Unassembled WGS sequence"/>
</dbReference>
<dbReference type="SUPFAM" id="SSF50630">
    <property type="entry name" value="Acid proteases"/>
    <property type="match status" value="1"/>
</dbReference>
<feature type="compositionally biased region" description="Polar residues" evidence="1">
    <location>
        <begin position="274"/>
        <end position="284"/>
    </location>
</feature>
<dbReference type="PANTHER" id="PTHR15503:SF40">
    <property type="match status" value="1"/>
</dbReference>
<dbReference type="AlphaFoldDB" id="A0AAD4ISG3"/>
<dbReference type="InterPro" id="IPR032567">
    <property type="entry name" value="RTL1-rel"/>
</dbReference>
<dbReference type="Pfam" id="PF08284">
    <property type="entry name" value="RVP_2"/>
    <property type="match status" value="1"/>
</dbReference>
<dbReference type="GO" id="GO:0006508">
    <property type="term" value="P:proteolysis"/>
    <property type="evidence" value="ECO:0007669"/>
    <property type="project" value="InterPro"/>
</dbReference>
<evidence type="ECO:0000313" key="3">
    <source>
        <dbReference type="EMBL" id="KAH6820459.1"/>
    </source>
</evidence>
<feature type="compositionally biased region" description="Polar residues" evidence="1">
    <location>
        <begin position="479"/>
        <end position="508"/>
    </location>
</feature>
<dbReference type="InterPro" id="IPR045358">
    <property type="entry name" value="Ty3_capsid"/>
</dbReference>
<evidence type="ECO:0000256" key="1">
    <source>
        <dbReference type="SAM" id="MobiDB-lite"/>
    </source>
</evidence>
<dbReference type="PANTHER" id="PTHR15503">
    <property type="entry name" value="LDOC1 RELATED"/>
    <property type="match status" value="1"/>
</dbReference>
<reference evidence="3 4" key="1">
    <citation type="journal article" date="2021" name="Nat. Commun.">
        <title>Incipient diploidization of the medicinal plant Perilla within 10,000 years.</title>
        <authorList>
            <person name="Zhang Y."/>
            <person name="Shen Q."/>
            <person name="Leng L."/>
            <person name="Zhang D."/>
            <person name="Chen S."/>
            <person name="Shi Y."/>
            <person name="Ning Z."/>
            <person name="Chen S."/>
        </authorList>
    </citation>
    <scope>NUCLEOTIDE SEQUENCE [LARGE SCALE GENOMIC DNA]</scope>
    <source>
        <strain evidence="4">cv. PC099</strain>
    </source>
</reference>